<dbReference type="AlphaFoldDB" id="A0A1M7YG27"/>
<gene>
    <name evidence="1" type="ORF">SAMN02745220_04044</name>
</gene>
<reference evidence="1 2" key="1">
    <citation type="submission" date="2016-12" db="EMBL/GenBank/DDBJ databases">
        <authorList>
            <person name="Song W.-J."/>
            <person name="Kurnit D.M."/>
        </authorList>
    </citation>
    <scope>NUCLEOTIDE SEQUENCE [LARGE SCALE GENOMIC DNA]</scope>
    <source>
        <strain evidence="1 2">DSM 18488</strain>
    </source>
</reference>
<keyword evidence="2" id="KW-1185">Reference proteome</keyword>
<proteinExistence type="predicted"/>
<dbReference type="EMBL" id="FRFE01000026">
    <property type="protein sequence ID" value="SHO51519.1"/>
    <property type="molecule type" value="Genomic_DNA"/>
</dbReference>
<dbReference type="Proteomes" id="UP000184603">
    <property type="component" value="Unassembled WGS sequence"/>
</dbReference>
<accession>A0A1M7YG27</accession>
<organism evidence="1 2">
    <name type="scientific">Desulfopila aestuarii DSM 18488</name>
    <dbReference type="NCBI Taxonomy" id="1121416"/>
    <lineage>
        <taxon>Bacteria</taxon>
        <taxon>Pseudomonadati</taxon>
        <taxon>Thermodesulfobacteriota</taxon>
        <taxon>Desulfobulbia</taxon>
        <taxon>Desulfobulbales</taxon>
        <taxon>Desulfocapsaceae</taxon>
        <taxon>Desulfopila</taxon>
    </lineage>
</organism>
<sequence>MDFPADFGLDPKDETGQSKIVITNASFSYEKGFYGTISLGNVNADGSIVKLLGNDFALTNLQIPFQTKREEGVASQFSITGKLKLPFFENEITVTLNINSDSETYVLGITLDEDRINLPDDDPCCSVKITKLQVSHGGDQSMLMLDGSICPESGLCDFLGIAGEDAEDALNFLVAWARKFCRFMLAPRKPLDRSIWNWSHELPH</sequence>
<evidence type="ECO:0000313" key="1">
    <source>
        <dbReference type="EMBL" id="SHO51519.1"/>
    </source>
</evidence>
<evidence type="ECO:0000313" key="2">
    <source>
        <dbReference type="Proteomes" id="UP000184603"/>
    </source>
</evidence>
<dbReference type="STRING" id="1121416.SAMN02745220_04044"/>
<dbReference type="RefSeq" id="WP_073615478.1">
    <property type="nucleotide sequence ID" value="NZ_FRFE01000026.1"/>
</dbReference>
<protein>
    <submittedName>
        <fullName evidence="1">Uncharacterized protein</fullName>
    </submittedName>
</protein>
<name>A0A1M7YG27_9BACT</name>